<feature type="transmembrane region" description="Helical" evidence="5">
    <location>
        <begin position="370"/>
        <end position="390"/>
    </location>
</feature>
<dbReference type="InterPro" id="IPR036259">
    <property type="entry name" value="MFS_trans_sf"/>
</dbReference>
<dbReference type="SUPFAM" id="SSF103473">
    <property type="entry name" value="MFS general substrate transporter"/>
    <property type="match status" value="1"/>
</dbReference>
<feature type="domain" description="Major facilitator superfamily (MFS) profile" evidence="6">
    <location>
        <begin position="236"/>
        <end position="421"/>
    </location>
</feature>
<dbReference type="PROSITE" id="PS50850">
    <property type="entry name" value="MFS"/>
    <property type="match status" value="1"/>
</dbReference>
<dbReference type="InterPro" id="IPR020846">
    <property type="entry name" value="MFS_dom"/>
</dbReference>
<keyword evidence="2 5" id="KW-0812">Transmembrane</keyword>
<feature type="transmembrane region" description="Helical" evidence="5">
    <location>
        <begin position="238"/>
        <end position="259"/>
    </location>
</feature>
<dbReference type="RefSeq" id="WP_101614352.1">
    <property type="nucleotide sequence ID" value="NZ_NMWU01000001.1"/>
</dbReference>
<dbReference type="Pfam" id="PF07690">
    <property type="entry name" value="MFS_1"/>
    <property type="match status" value="2"/>
</dbReference>
<dbReference type="GO" id="GO:0022857">
    <property type="term" value="F:transmembrane transporter activity"/>
    <property type="evidence" value="ECO:0007669"/>
    <property type="project" value="InterPro"/>
</dbReference>
<keyword evidence="3 5" id="KW-1133">Transmembrane helix</keyword>
<dbReference type="AlphaFoldDB" id="A0A2N5JD68"/>
<evidence type="ECO:0000259" key="6">
    <source>
        <dbReference type="PROSITE" id="PS50850"/>
    </source>
</evidence>
<evidence type="ECO:0000256" key="4">
    <source>
        <dbReference type="ARBA" id="ARBA00023136"/>
    </source>
</evidence>
<comment type="caution">
    <text evidence="7">The sequence shown here is derived from an EMBL/GenBank/DDBJ whole genome shotgun (WGS) entry which is preliminary data.</text>
</comment>
<feature type="transmembrane region" description="Helical" evidence="5">
    <location>
        <begin position="177"/>
        <end position="198"/>
    </location>
</feature>
<feature type="transmembrane region" description="Helical" evidence="5">
    <location>
        <begin position="60"/>
        <end position="80"/>
    </location>
</feature>
<dbReference type="GO" id="GO:0005886">
    <property type="term" value="C:plasma membrane"/>
    <property type="evidence" value="ECO:0007669"/>
    <property type="project" value="UniProtKB-SubCell"/>
</dbReference>
<evidence type="ECO:0000313" key="7">
    <source>
        <dbReference type="EMBL" id="PLS32125.1"/>
    </source>
</evidence>
<dbReference type="Gene3D" id="1.20.1250.20">
    <property type="entry name" value="MFS general substrate transporter like domains"/>
    <property type="match status" value="2"/>
</dbReference>
<feature type="transmembrane region" description="Helical" evidence="5">
    <location>
        <begin position="118"/>
        <end position="139"/>
    </location>
</feature>
<comment type="subcellular location">
    <subcellularLocation>
        <location evidence="1">Cell membrane</location>
        <topology evidence="1">Multi-pass membrane protein</topology>
    </subcellularLocation>
</comment>
<dbReference type="PANTHER" id="PTHR23528">
    <property type="match status" value="1"/>
</dbReference>
<evidence type="ECO:0000256" key="5">
    <source>
        <dbReference type="SAM" id="Phobius"/>
    </source>
</evidence>
<evidence type="ECO:0000256" key="3">
    <source>
        <dbReference type="ARBA" id="ARBA00022989"/>
    </source>
</evidence>
<feature type="transmembrane region" description="Helical" evidence="5">
    <location>
        <begin position="271"/>
        <end position="295"/>
    </location>
</feature>
<feature type="transmembrane region" description="Helical" evidence="5">
    <location>
        <begin position="331"/>
        <end position="358"/>
    </location>
</feature>
<protein>
    <submittedName>
        <fullName evidence="7">MFS transporter</fullName>
    </submittedName>
</protein>
<keyword evidence="4 5" id="KW-0472">Membrane</keyword>
<dbReference type="EMBL" id="NMWU01000001">
    <property type="protein sequence ID" value="PLS32125.1"/>
    <property type="molecule type" value="Genomic_DNA"/>
</dbReference>
<evidence type="ECO:0000313" key="8">
    <source>
        <dbReference type="Proteomes" id="UP000235050"/>
    </source>
</evidence>
<reference evidence="7 8" key="1">
    <citation type="submission" date="2017-07" db="EMBL/GenBank/DDBJ databases">
        <title>Bifidobacterium novel species.</title>
        <authorList>
            <person name="Lugli G.A."/>
            <person name="Milani C."/>
            <person name="Duranti S."/>
            <person name="Mangifesta M."/>
        </authorList>
    </citation>
    <scope>NUCLEOTIDE SEQUENCE [LARGE SCALE GENOMIC DNA]</scope>
    <source>
        <strain evidence="8">Uis1B</strain>
    </source>
</reference>
<feature type="transmembrane region" description="Helical" evidence="5">
    <location>
        <begin position="151"/>
        <end position="171"/>
    </location>
</feature>
<feature type="transmembrane region" description="Helical" evidence="5">
    <location>
        <begin position="20"/>
        <end position="38"/>
    </location>
</feature>
<dbReference type="InterPro" id="IPR011701">
    <property type="entry name" value="MFS"/>
</dbReference>
<evidence type="ECO:0000256" key="1">
    <source>
        <dbReference type="ARBA" id="ARBA00004651"/>
    </source>
</evidence>
<feature type="transmembrane region" description="Helical" evidence="5">
    <location>
        <begin position="92"/>
        <end position="112"/>
    </location>
</feature>
<proteinExistence type="predicted"/>
<gene>
    <name evidence="7" type="ORF">Uis1B_0007</name>
</gene>
<name>A0A2N5JD68_9BIFI</name>
<feature type="transmembrane region" description="Helical" evidence="5">
    <location>
        <begin position="396"/>
        <end position="417"/>
    </location>
</feature>
<dbReference type="Proteomes" id="UP000235050">
    <property type="component" value="Unassembled WGS sequence"/>
</dbReference>
<sequence length="421" mass="44814">MTETTSAKGVNQRQPSVIRILTLLLPSIIALYGVYQAINQVLLPAQITAIDPTNKVHDTAMASLVESVIGTIILPIGAAISDRTRTRIGRRAPWLLFSAIGTAIACVVMGLVNTIPLVILMAGVVWFFANWYQGVIYAVIPDRIPEEHRGVASSVTGLGLPFGILIFVNIASRTSQLGGYAIIGAFIVIITLLFCILAPDAPSLDMPRPQTSKRRDLSIDGIGRFFSAFLHHDFTMAFLSRFSFFFAFFGISNFTYFILSDFVGTQNVPGGNVAAGVATMSTISTVSQIAAIIIFGKVADMLNRRKLVVALSSIVYMIAFIIPLVSPSWPAILVFAGVSGAASGVYFAVDIAVMSLVLPSKQDEGRDLGILAIATSVPAAVAPLFASTLINATGTYASVFIFGIVTALLGGVFAFLIKAIK</sequence>
<accession>A0A2N5JD68</accession>
<evidence type="ECO:0000256" key="2">
    <source>
        <dbReference type="ARBA" id="ARBA00022692"/>
    </source>
</evidence>
<dbReference type="PANTHER" id="PTHR23528:SF1">
    <property type="entry name" value="MAJOR FACILITATOR SUPERFAMILY (MFS) PROFILE DOMAIN-CONTAINING PROTEIN"/>
    <property type="match status" value="1"/>
</dbReference>
<keyword evidence="8" id="KW-1185">Reference proteome</keyword>
<dbReference type="OrthoDB" id="7584869at2"/>
<organism evidence="7 8">
    <name type="scientific">Bifidobacterium margollesii</name>
    <dbReference type="NCBI Taxonomy" id="2020964"/>
    <lineage>
        <taxon>Bacteria</taxon>
        <taxon>Bacillati</taxon>
        <taxon>Actinomycetota</taxon>
        <taxon>Actinomycetes</taxon>
        <taxon>Bifidobacteriales</taxon>
        <taxon>Bifidobacteriaceae</taxon>
        <taxon>Bifidobacterium</taxon>
    </lineage>
</organism>
<feature type="transmembrane region" description="Helical" evidence="5">
    <location>
        <begin position="307"/>
        <end position="325"/>
    </location>
</feature>